<dbReference type="Proteomes" id="UP000734854">
    <property type="component" value="Unassembled WGS sequence"/>
</dbReference>
<organism evidence="1 2">
    <name type="scientific">Zingiber officinale</name>
    <name type="common">Ginger</name>
    <name type="synonym">Amomum zingiber</name>
    <dbReference type="NCBI Taxonomy" id="94328"/>
    <lineage>
        <taxon>Eukaryota</taxon>
        <taxon>Viridiplantae</taxon>
        <taxon>Streptophyta</taxon>
        <taxon>Embryophyta</taxon>
        <taxon>Tracheophyta</taxon>
        <taxon>Spermatophyta</taxon>
        <taxon>Magnoliopsida</taxon>
        <taxon>Liliopsida</taxon>
        <taxon>Zingiberales</taxon>
        <taxon>Zingiberaceae</taxon>
        <taxon>Zingiber</taxon>
    </lineage>
</organism>
<comment type="caution">
    <text evidence="1">The sequence shown here is derived from an EMBL/GenBank/DDBJ whole genome shotgun (WGS) entry which is preliminary data.</text>
</comment>
<dbReference type="EMBL" id="JACMSC010000001">
    <property type="protein sequence ID" value="KAG6536814.1"/>
    <property type="molecule type" value="Genomic_DNA"/>
</dbReference>
<evidence type="ECO:0000313" key="2">
    <source>
        <dbReference type="Proteomes" id="UP000734854"/>
    </source>
</evidence>
<dbReference type="AlphaFoldDB" id="A0A8J5I696"/>
<proteinExistence type="predicted"/>
<keyword evidence="2" id="KW-1185">Reference proteome</keyword>
<evidence type="ECO:0000313" key="1">
    <source>
        <dbReference type="EMBL" id="KAG6536814.1"/>
    </source>
</evidence>
<gene>
    <name evidence="1" type="ORF">ZIOFF_001883</name>
</gene>
<reference evidence="1 2" key="1">
    <citation type="submission" date="2020-08" db="EMBL/GenBank/DDBJ databases">
        <title>Plant Genome Project.</title>
        <authorList>
            <person name="Zhang R.-G."/>
        </authorList>
    </citation>
    <scope>NUCLEOTIDE SEQUENCE [LARGE SCALE GENOMIC DNA]</scope>
    <source>
        <tissue evidence="1">Rhizome</tissue>
    </source>
</reference>
<sequence>MPHHCWSRQAAAAEPPCPHASTSVAEPQPLIPPMLDAPHAILPDIATFSSPCTVGYRSLTPDVAVYLQIADSSLHRSSPDLPSSFGQHCSPAIHSVGHLVTTVSFSDISYQQLT</sequence>
<name>A0A8J5I696_ZINOF</name>
<protein>
    <submittedName>
        <fullName evidence="1">Uncharacterized protein</fullName>
    </submittedName>
</protein>
<accession>A0A8J5I696</accession>